<dbReference type="PANTHER" id="PTHR14087:SF8">
    <property type="entry name" value="OS03G0676100 PROTEIN"/>
    <property type="match status" value="1"/>
</dbReference>
<organism evidence="2 3">
    <name type="scientific">Novosphingobium tardum</name>
    <dbReference type="NCBI Taxonomy" id="1538021"/>
    <lineage>
        <taxon>Bacteria</taxon>
        <taxon>Pseudomonadati</taxon>
        <taxon>Pseudomonadota</taxon>
        <taxon>Alphaproteobacteria</taxon>
        <taxon>Sphingomonadales</taxon>
        <taxon>Sphingomonadaceae</taxon>
        <taxon>Novosphingobium</taxon>
    </lineage>
</organism>
<dbReference type="InterPro" id="IPR015947">
    <property type="entry name" value="PUA-like_sf"/>
</dbReference>
<reference evidence="3" key="1">
    <citation type="journal article" date="2019" name="Int. J. Syst. Evol. Microbiol.">
        <title>The Global Catalogue of Microorganisms (GCM) 10K type strain sequencing project: providing services to taxonomists for standard genome sequencing and annotation.</title>
        <authorList>
            <consortium name="The Broad Institute Genomics Platform"/>
            <consortium name="The Broad Institute Genome Sequencing Center for Infectious Disease"/>
            <person name="Wu L."/>
            <person name="Ma J."/>
        </authorList>
    </citation>
    <scope>NUCLEOTIDE SEQUENCE [LARGE SCALE GENOMIC DNA]</scope>
    <source>
        <strain evidence="3">CGMCC 1.12989</strain>
    </source>
</reference>
<gene>
    <name evidence="2" type="ORF">ACFO0A_11255</name>
</gene>
<sequence>MTKSYWLMKSEPDAYSWDDLVEQGEGTWDGVRNHLAARNLRTMKRGDEAFFYHSNIGLEIVGIIRISKDGMTDPTDETGKWAAVKVMPVRKLARPVTLKEIKATPELAEMDLLRQSRLSVSMVRPDEWNLILTMAKRKLPGTK</sequence>
<name>A0ABV8RTF9_9SPHN</name>
<dbReference type="Proteomes" id="UP001595828">
    <property type="component" value="Unassembled WGS sequence"/>
</dbReference>
<dbReference type="InterPro" id="IPR047197">
    <property type="entry name" value="THYN1-like_EVE"/>
</dbReference>
<keyword evidence="3" id="KW-1185">Reference proteome</keyword>
<dbReference type="PANTHER" id="PTHR14087">
    <property type="entry name" value="THYMOCYTE NUCLEAR PROTEIN 1"/>
    <property type="match status" value="1"/>
</dbReference>
<proteinExistence type="predicted"/>
<dbReference type="CDD" id="cd21133">
    <property type="entry name" value="EVE"/>
    <property type="match status" value="1"/>
</dbReference>
<dbReference type="EMBL" id="JBHSDR010000006">
    <property type="protein sequence ID" value="MFC4295631.1"/>
    <property type="molecule type" value="Genomic_DNA"/>
</dbReference>
<evidence type="ECO:0000313" key="2">
    <source>
        <dbReference type="EMBL" id="MFC4295631.1"/>
    </source>
</evidence>
<comment type="caution">
    <text evidence="2">The sequence shown here is derived from an EMBL/GenBank/DDBJ whole genome shotgun (WGS) entry which is preliminary data.</text>
</comment>
<feature type="domain" description="EVE" evidence="1">
    <location>
        <begin position="4"/>
        <end position="134"/>
    </location>
</feature>
<dbReference type="InterPro" id="IPR052181">
    <property type="entry name" value="5hmC_binding"/>
</dbReference>
<dbReference type="Gene3D" id="3.10.590.10">
    <property type="entry name" value="ph1033 like domains"/>
    <property type="match status" value="1"/>
</dbReference>
<protein>
    <submittedName>
        <fullName evidence="2">EVE domain-containing protein</fullName>
    </submittedName>
</protein>
<dbReference type="RefSeq" id="WP_379539099.1">
    <property type="nucleotide sequence ID" value="NZ_JBHSDR010000006.1"/>
</dbReference>
<evidence type="ECO:0000259" key="1">
    <source>
        <dbReference type="Pfam" id="PF01878"/>
    </source>
</evidence>
<accession>A0ABV8RTF9</accession>
<dbReference type="SUPFAM" id="SSF88697">
    <property type="entry name" value="PUA domain-like"/>
    <property type="match status" value="1"/>
</dbReference>
<evidence type="ECO:0000313" key="3">
    <source>
        <dbReference type="Proteomes" id="UP001595828"/>
    </source>
</evidence>
<dbReference type="InterPro" id="IPR002740">
    <property type="entry name" value="EVE_domain"/>
</dbReference>
<dbReference type="Pfam" id="PF01878">
    <property type="entry name" value="EVE"/>
    <property type="match status" value="1"/>
</dbReference>